<dbReference type="CDD" id="cd21134">
    <property type="entry name" value="YTH"/>
    <property type="match status" value="1"/>
</dbReference>
<gene>
    <name evidence="4" type="ORF">POM88_023633</name>
</gene>
<dbReference type="GO" id="GO:0003729">
    <property type="term" value="F:mRNA binding"/>
    <property type="evidence" value="ECO:0007669"/>
    <property type="project" value="UniProtKB-UniRule"/>
</dbReference>
<proteinExistence type="inferred from homology"/>
<reference evidence="4" key="2">
    <citation type="submission" date="2023-05" db="EMBL/GenBank/DDBJ databases">
        <authorList>
            <person name="Schelkunov M.I."/>
        </authorList>
    </citation>
    <scope>NUCLEOTIDE SEQUENCE</scope>
    <source>
        <strain evidence="4">Hsosn_3</strain>
        <tissue evidence="4">Leaf</tissue>
    </source>
</reference>
<reference evidence="4" key="1">
    <citation type="submission" date="2023-02" db="EMBL/GenBank/DDBJ databases">
        <title>Genome of toxic invasive species Heracleum sosnowskyi carries increased number of genes despite the absence of recent whole-genome duplications.</title>
        <authorList>
            <person name="Schelkunov M."/>
            <person name="Shtratnikova V."/>
            <person name="Makarenko M."/>
            <person name="Klepikova A."/>
            <person name="Omelchenko D."/>
            <person name="Novikova G."/>
            <person name="Obukhova E."/>
            <person name="Bogdanov V."/>
            <person name="Penin A."/>
            <person name="Logacheva M."/>
        </authorList>
    </citation>
    <scope>NUCLEOTIDE SEQUENCE</scope>
    <source>
        <strain evidence="4">Hsosn_3</strain>
        <tissue evidence="4">Leaf</tissue>
    </source>
</reference>
<name>A0AAD8IIN7_9APIA</name>
<dbReference type="PANTHER" id="PTHR12357:SF95">
    <property type="entry name" value="YTH DOMAIN-CONTAINING FAMILY PROTEIN"/>
    <property type="match status" value="1"/>
</dbReference>
<feature type="region of interest" description="Disordered" evidence="2">
    <location>
        <begin position="18"/>
        <end position="78"/>
    </location>
</feature>
<evidence type="ECO:0000259" key="3">
    <source>
        <dbReference type="PROSITE" id="PS50882"/>
    </source>
</evidence>
<dbReference type="GO" id="GO:0005737">
    <property type="term" value="C:cytoplasm"/>
    <property type="evidence" value="ECO:0007669"/>
    <property type="project" value="TreeGrafter"/>
</dbReference>
<keyword evidence="5" id="KW-1185">Reference proteome</keyword>
<protein>
    <recommendedName>
        <fullName evidence="1">YTH domain-containing family protein</fullName>
    </recommendedName>
</protein>
<dbReference type="GO" id="GO:1990247">
    <property type="term" value="F:N6-methyladenosine-containing RNA reader activity"/>
    <property type="evidence" value="ECO:0007669"/>
    <property type="project" value="UniProtKB-UniRule"/>
</dbReference>
<organism evidence="4 5">
    <name type="scientific">Heracleum sosnowskyi</name>
    <dbReference type="NCBI Taxonomy" id="360622"/>
    <lineage>
        <taxon>Eukaryota</taxon>
        <taxon>Viridiplantae</taxon>
        <taxon>Streptophyta</taxon>
        <taxon>Embryophyta</taxon>
        <taxon>Tracheophyta</taxon>
        <taxon>Spermatophyta</taxon>
        <taxon>Magnoliopsida</taxon>
        <taxon>eudicotyledons</taxon>
        <taxon>Gunneridae</taxon>
        <taxon>Pentapetalae</taxon>
        <taxon>asterids</taxon>
        <taxon>campanulids</taxon>
        <taxon>Apiales</taxon>
        <taxon>Apiaceae</taxon>
        <taxon>Apioideae</taxon>
        <taxon>apioid superclade</taxon>
        <taxon>Tordylieae</taxon>
        <taxon>Tordyliinae</taxon>
        <taxon>Heracleum</taxon>
    </lineage>
</organism>
<dbReference type="Pfam" id="PF04146">
    <property type="entry name" value="YTH"/>
    <property type="match status" value="1"/>
</dbReference>
<evidence type="ECO:0000313" key="4">
    <source>
        <dbReference type="EMBL" id="KAK1385898.1"/>
    </source>
</evidence>
<dbReference type="Gene3D" id="3.10.590.10">
    <property type="entry name" value="ph1033 like domains"/>
    <property type="match status" value="1"/>
</dbReference>
<sequence length="260" mass="30056">MLYLLLMMERRWMRSTKSQKMERRWMGSTKSCDGATTDEKRPATNGGSEYNKKSNQLGASSNSSLTSRGPRSQRKEGVSGIPAVDKWMWLLHPRDQYNREDFQTSYDNAKFYVIKSISEDDIHKSIKYNVWSSTNRGNGKLNDVFRGTQDDTTEADSVCPIFLFFSVNWSGQFVGVAEMIGRVDFVKTLNFWLIEDWNGFFPVKWHIIKDIPNRQLSHIITESSEPVTRTRDLQEIGLQQEGAVTQGEEEQRAIYLNRET</sequence>
<dbReference type="EMBL" id="JAUIZM010000005">
    <property type="protein sequence ID" value="KAK1385898.1"/>
    <property type="molecule type" value="Genomic_DNA"/>
</dbReference>
<dbReference type="AlphaFoldDB" id="A0AAD8IIN7"/>
<accession>A0AAD8IIN7</accession>
<dbReference type="InterPro" id="IPR007275">
    <property type="entry name" value="YTH_domain"/>
</dbReference>
<feature type="compositionally biased region" description="Polar residues" evidence="2">
    <location>
        <begin position="45"/>
        <end position="70"/>
    </location>
</feature>
<dbReference type="PANTHER" id="PTHR12357">
    <property type="entry name" value="YTH YT521-B HOMOLOGY DOMAIN-CONTAINING"/>
    <property type="match status" value="1"/>
</dbReference>
<feature type="domain" description="YTH" evidence="3">
    <location>
        <begin position="109"/>
        <end position="248"/>
    </location>
</feature>
<dbReference type="PROSITE" id="PS50882">
    <property type="entry name" value="YTH"/>
    <property type="match status" value="1"/>
</dbReference>
<keyword evidence="1" id="KW-0694">RNA-binding</keyword>
<evidence type="ECO:0000256" key="1">
    <source>
        <dbReference type="RuleBase" id="RU369095"/>
    </source>
</evidence>
<comment type="function">
    <text evidence="1">Specifically recognizes and binds N6-methyladenosine (m6A)-containing RNAs, and regulates mRNA stability. M6A is a modification present at internal sites of mRNAs and some non-coding RNAs and plays a role in mRNA stability and processing.</text>
</comment>
<comment type="similarity">
    <text evidence="1">Belongs to the YTHDF family.</text>
</comment>
<evidence type="ECO:0000313" key="5">
    <source>
        <dbReference type="Proteomes" id="UP001237642"/>
    </source>
</evidence>
<dbReference type="GO" id="GO:0061157">
    <property type="term" value="P:mRNA destabilization"/>
    <property type="evidence" value="ECO:0007669"/>
    <property type="project" value="TreeGrafter"/>
</dbReference>
<dbReference type="Proteomes" id="UP001237642">
    <property type="component" value="Unassembled WGS sequence"/>
</dbReference>
<dbReference type="InterPro" id="IPR045168">
    <property type="entry name" value="YTH_prot"/>
</dbReference>
<evidence type="ECO:0000256" key="2">
    <source>
        <dbReference type="SAM" id="MobiDB-lite"/>
    </source>
</evidence>
<comment type="caution">
    <text evidence="4">The sequence shown here is derived from an EMBL/GenBank/DDBJ whole genome shotgun (WGS) entry which is preliminary data.</text>
</comment>